<sequence length="435" mass="47762">LLMTSPKKGLGPGGPKPGAGGSAQAAAGSANSGLEVQRRGLPIYAVRAELTRRLQELHTAIVIFGITAQGSTTQVKSWTGEQDCPPGGEVAYMQPSHTTAVCVPSRRDFYRQNRGRDVVGYTVRFEDVRSASTRVRFVTDGMLLREALGDPLLLATSAVVLDEAHERSLHTDTLFGVVKGAQRQRWEQKLRPLKVIVMSATMDVDRFVSYFNGAPVLYVEGRQHPIQIFYTREPHSDFLHATLITIFQTHQEQEAEHHILAFLTGQEEIEAMGRACRDLSRQLPPSVPRMCVVPLYAALPHAQQQRVFARAPPKGTRKVILATNIAETSITIPGVRTVIDCGLVKAKMFSPGTGMEVLALQKVSQAQAWQRAGRSGREGPGCCLRLYTEMHFQSLAENTTPELQSRCNLTSVLLHLLALGISDVASFDFMDKPSP</sequence>
<dbReference type="SUPFAM" id="SSF52540">
    <property type="entry name" value="P-loop containing nucleoside triphosphate hydrolases"/>
    <property type="match status" value="1"/>
</dbReference>
<dbReference type="PROSITE" id="PS51194">
    <property type="entry name" value="HELICASE_CTER"/>
    <property type="match status" value="1"/>
</dbReference>
<dbReference type="CDD" id="cd18791">
    <property type="entry name" value="SF2_C_RHA"/>
    <property type="match status" value="1"/>
</dbReference>
<reference evidence="11" key="2">
    <citation type="submission" date="2025-09" db="UniProtKB">
        <authorList>
            <consortium name="Ensembl"/>
        </authorList>
    </citation>
    <scope>IDENTIFICATION</scope>
</reference>
<proteinExistence type="inferred from homology"/>
<dbReference type="GO" id="GO:0045943">
    <property type="term" value="P:positive regulation of transcription by RNA polymerase I"/>
    <property type="evidence" value="ECO:0007669"/>
    <property type="project" value="TreeGrafter"/>
</dbReference>
<dbReference type="PANTHER" id="PTHR18934">
    <property type="entry name" value="ATP-DEPENDENT RNA HELICASE"/>
    <property type="match status" value="1"/>
</dbReference>
<keyword evidence="4" id="KW-0378">Hydrolase</keyword>
<dbReference type="PROSITE" id="PS00690">
    <property type="entry name" value="DEAH_ATP_HELICASE"/>
    <property type="match status" value="1"/>
</dbReference>
<feature type="compositionally biased region" description="Gly residues" evidence="8">
    <location>
        <begin position="10"/>
        <end position="21"/>
    </location>
</feature>
<evidence type="ECO:0000256" key="4">
    <source>
        <dbReference type="ARBA" id="ARBA00022801"/>
    </source>
</evidence>
<dbReference type="InterPro" id="IPR014001">
    <property type="entry name" value="Helicase_ATP-bd"/>
</dbReference>
<evidence type="ECO:0000259" key="10">
    <source>
        <dbReference type="PROSITE" id="PS51194"/>
    </source>
</evidence>
<dbReference type="EC" id="3.6.4.13" evidence="2"/>
<dbReference type="Ensembl" id="ENSPMAT00000010154.1">
    <property type="protein sequence ID" value="ENSPMAP00000010109.1"/>
    <property type="gene ID" value="ENSPMAG00000009189.1"/>
</dbReference>
<feature type="domain" description="Helicase ATP-binding" evidence="9">
    <location>
        <begin position="52"/>
        <end position="220"/>
    </location>
</feature>
<dbReference type="SMART" id="SM00487">
    <property type="entry name" value="DEXDc"/>
    <property type="match status" value="1"/>
</dbReference>
<name>S4RY18_PETMA</name>
<dbReference type="InterPro" id="IPR002464">
    <property type="entry name" value="DNA/RNA_helicase_DEAH_CS"/>
</dbReference>
<keyword evidence="3" id="KW-0547">Nucleotide-binding</keyword>
<dbReference type="GO" id="GO:0005524">
    <property type="term" value="F:ATP binding"/>
    <property type="evidence" value="ECO:0007669"/>
    <property type="project" value="UniProtKB-KW"/>
</dbReference>
<keyword evidence="5" id="KW-0347">Helicase</keyword>
<feature type="domain" description="Helicase C-terminal" evidence="10">
    <location>
        <begin position="242"/>
        <end position="420"/>
    </location>
</feature>
<dbReference type="HOGENOM" id="CLU_001832_5_7_1"/>
<evidence type="ECO:0000256" key="2">
    <source>
        <dbReference type="ARBA" id="ARBA00012552"/>
    </source>
</evidence>
<evidence type="ECO:0000256" key="3">
    <source>
        <dbReference type="ARBA" id="ARBA00022741"/>
    </source>
</evidence>
<evidence type="ECO:0000256" key="1">
    <source>
        <dbReference type="ARBA" id="ARBA00008792"/>
    </source>
</evidence>
<dbReference type="PROSITE" id="PS51192">
    <property type="entry name" value="HELICASE_ATP_BIND_1"/>
    <property type="match status" value="1"/>
</dbReference>
<organism evidence="11">
    <name type="scientific">Petromyzon marinus</name>
    <name type="common">Sea lamprey</name>
    <dbReference type="NCBI Taxonomy" id="7757"/>
    <lineage>
        <taxon>Eukaryota</taxon>
        <taxon>Metazoa</taxon>
        <taxon>Chordata</taxon>
        <taxon>Craniata</taxon>
        <taxon>Vertebrata</taxon>
        <taxon>Cyclostomata</taxon>
        <taxon>Hyperoartia</taxon>
        <taxon>Petromyzontiformes</taxon>
        <taxon>Petromyzontidae</taxon>
        <taxon>Petromyzon</taxon>
    </lineage>
</organism>
<evidence type="ECO:0000256" key="8">
    <source>
        <dbReference type="SAM" id="MobiDB-lite"/>
    </source>
</evidence>
<dbReference type="PANTHER" id="PTHR18934:SF118">
    <property type="entry name" value="ATP-DEPENDENT RNA HELICASE DHX33"/>
    <property type="match status" value="1"/>
</dbReference>
<dbReference type="Gene3D" id="3.40.50.300">
    <property type="entry name" value="P-loop containing nucleotide triphosphate hydrolases"/>
    <property type="match status" value="2"/>
</dbReference>
<evidence type="ECO:0000313" key="11">
    <source>
        <dbReference type="Ensembl" id="ENSPMAP00000010109.1"/>
    </source>
</evidence>
<dbReference type="GO" id="GO:0005730">
    <property type="term" value="C:nucleolus"/>
    <property type="evidence" value="ECO:0007669"/>
    <property type="project" value="TreeGrafter"/>
</dbReference>
<evidence type="ECO:0000256" key="5">
    <source>
        <dbReference type="ARBA" id="ARBA00022806"/>
    </source>
</evidence>
<comment type="catalytic activity">
    <reaction evidence="7">
        <text>ATP + H2O = ADP + phosphate + H(+)</text>
        <dbReference type="Rhea" id="RHEA:13065"/>
        <dbReference type="ChEBI" id="CHEBI:15377"/>
        <dbReference type="ChEBI" id="CHEBI:15378"/>
        <dbReference type="ChEBI" id="CHEBI:30616"/>
        <dbReference type="ChEBI" id="CHEBI:43474"/>
        <dbReference type="ChEBI" id="CHEBI:456216"/>
        <dbReference type="EC" id="3.6.4.13"/>
    </reaction>
</comment>
<dbReference type="InterPro" id="IPR042035">
    <property type="entry name" value="DEAH_win-hel_dom"/>
</dbReference>
<protein>
    <recommendedName>
        <fullName evidence="2">RNA helicase</fullName>
        <ecNumber evidence="2">3.6.4.13</ecNumber>
    </recommendedName>
</protein>
<dbReference type="InterPro" id="IPR027417">
    <property type="entry name" value="P-loop_NTPase"/>
</dbReference>
<dbReference type="Gene3D" id="1.10.10.2130">
    <property type="entry name" value="DEAH helicase family, winged-helix domain"/>
    <property type="match status" value="1"/>
</dbReference>
<feature type="region of interest" description="Disordered" evidence="8">
    <location>
        <begin position="1"/>
        <end position="32"/>
    </location>
</feature>
<dbReference type="GO" id="GO:0003725">
    <property type="term" value="F:double-stranded RNA binding"/>
    <property type="evidence" value="ECO:0007669"/>
    <property type="project" value="TreeGrafter"/>
</dbReference>
<dbReference type="GO" id="GO:0003724">
    <property type="term" value="F:RNA helicase activity"/>
    <property type="evidence" value="ECO:0007669"/>
    <property type="project" value="UniProtKB-EC"/>
</dbReference>
<comment type="similarity">
    <text evidence="1">Belongs to the DEAD box helicase family. DEAH subfamily.</text>
</comment>
<dbReference type="GeneTree" id="ENSGT00940000156747"/>
<reference evidence="11" key="1">
    <citation type="submission" date="2025-08" db="UniProtKB">
        <authorList>
            <consortium name="Ensembl"/>
        </authorList>
    </citation>
    <scope>IDENTIFICATION</scope>
</reference>
<dbReference type="AlphaFoldDB" id="S4RY18"/>
<dbReference type="STRING" id="7757.ENSPMAP00000010109"/>
<dbReference type="Pfam" id="PF00271">
    <property type="entry name" value="Helicase_C"/>
    <property type="match status" value="1"/>
</dbReference>
<dbReference type="OMA" id="KFCTDGW"/>
<dbReference type="InterPro" id="IPR001650">
    <property type="entry name" value="Helicase_C-like"/>
</dbReference>
<dbReference type="FunFam" id="3.40.50.300:FF:000145">
    <property type="entry name" value="probable ATP-dependent RNA helicase DHX40"/>
    <property type="match status" value="1"/>
</dbReference>
<evidence type="ECO:0000256" key="7">
    <source>
        <dbReference type="ARBA" id="ARBA00047984"/>
    </source>
</evidence>
<dbReference type="SMART" id="SM00490">
    <property type="entry name" value="HELICc"/>
    <property type="match status" value="1"/>
</dbReference>
<evidence type="ECO:0000256" key="6">
    <source>
        <dbReference type="ARBA" id="ARBA00022840"/>
    </source>
</evidence>
<feature type="compositionally biased region" description="Low complexity" evidence="8">
    <location>
        <begin position="22"/>
        <end position="32"/>
    </location>
</feature>
<evidence type="ECO:0000259" key="9">
    <source>
        <dbReference type="PROSITE" id="PS51192"/>
    </source>
</evidence>
<accession>S4RY18</accession>
<keyword evidence="6" id="KW-0067">ATP-binding</keyword>
<dbReference type="GO" id="GO:0016787">
    <property type="term" value="F:hydrolase activity"/>
    <property type="evidence" value="ECO:0007669"/>
    <property type="project" value="UniProtKB-KW"/>
</dbReference>